<dbReference type="AlphaFoldDB" id="B1FDC2"/>
<evidence type="ECO:0000313" key="2">
    <source>
        <dbReference type="Proteomes" id="UP000005463"/>
    </source>
</evidence>
<name>B1FDC2_9BURK</name>
<sequence>MWRKSAIALCDGKVGPFSKWMSKKPLFESTNENIKLVAVPAVPDGMLPRPCEESAYA</sequence>
<dbReference type="PATRIC" id="fig|396596.7.peg.5764"/>
<gene>
    <name evidence="1" type="ORF">BamIOP4010DRAFT_2031</name>
</gene>
<dbReference type="EMBL" id="ABLC01000037">
    <property type="protein sequence ID" value="EDT04430.1"/>
    <property type="molecule type" value="Genomic_DNA"/>
</dbReference>
<comment type="caution">
    <text evidence="1">The sequence shown here is derived from an EMBL/GenBank/DDBJ whole genome shotgun (WGS) entry which is preliminary data.</text>
</comment>
<protein>
    <submittedName>
        <fullName evidence="1">Uncharacterized protein</fullName>
    </submittedName>
</protein>
<dbReference type="Proteomes" id="UP000005463">
    <property type="component" value="Unassembled WGS sequence"/>
</dbReference>
<accession>B1FDC2</accession>
<evidence type="ECO:0000313" key="1">
    <source>
        <dbReference type="EMBL" id="EDT04430.1"/>
    </source>
</evidence>
<organism evidence="1 2">
    <name type="scientific">Burkholderia ambifaria IOP40-10</name>
    <dbReference type="NCBI Taxonomy" id="396596"/>
    <lineage>
        <taxon>Bacteria</taxon>
        <taxon>Pseudomonadati</taxon>
        <taxon>Pseudomonadota</taxon>
        <taxon>Betaproteobacteria</taxon>
        <taxon>Burkholderiales</taxon>
        <taxon>Burkholderiaceae</taxon>
        <taxon>Burkholderia</taxon>
        <taxon>Burkholderia cepacia complex</taxon>
    </lineage>
</organism>
<proteinExistence type="predicted"/>
<dbReference type="RefSeq" id="WP_006751229.1">
    <property type="nucleotide sequence ID" value="NZ_ABLC01000037.1"/>
</dbReference>
<reference evidence="1 2" key="1">
    <citation type="submission" date="2008-03" db="EMBL/GenBank/DDBJ databases">
        <title>Sequencing of the draft genome and assembly of Burkholderia ambifaria IOP40-10.</title>
        <authorList>
            <consortium name="US DOE Joint Genome Institute (JGI-PGF)"/>
            <person name="Copeland A."/>
            <person name="Lucas S."/>
            <person name="Lapidus A."/>
            <person name="Glavina del Rio T."/>
            <person name="Dalin E."/>
            <person name="Tice H."/>
            <person name="Bruce D."/>
            <person name="Goodwin L."/>
            <person name="Pitluck S."/>
            <person name="Larimer F."/>
            <person name="Land M.L."/>
            <person name="Hauser L."/>
            <person name="Tiedje J."/>
            <person name="Richardson P."/>
        </authorList>
    </citation>
    <scope>NUCLEOTIDE SEQUENCE [LARGE SCALE GENOMIC DNA]</scope>
    <source>
        <strain evidence="1 2">IOP40-10</strain>
    </source>
</reference>